<protein>
    <recommendedName>
        <fullName evidence="3">AlpA family transcriptional regulator</fullName>
    </recommendedName>
</protein>
<evidence type="ECO:0000313" key="1">
    <source>
        <dbReference type="EMBL" id="RKR96830.1"/>
    </source>
</evidence>
<dbReference type="RefSeq" id="WP_147431424.1">
    <property type="nucleotide sequence ID" value="NZ_CBCRXS010000003.1"/>
</dbReference>
<organism evidence="1 2">
    <name type="scientific">Williamsia marianensis</name>
    <dbReference type="NCBI Taxonomy" id="85044"/>
    <lineage>
        <taxon>Bacteria</taxon>
        <taxon>Bacillati</taxon>
        <taxon>Actinomycetota</taxon>
        <taxon>Actinomycetes</taxon>
        <taxon>Mycobacteriales</taxon>
        <taxon>Nocardiaceae</taxon>
        <taxon>Williamsia</taxon>
    </lineage>
</organism>
<accession>A0A495K6A6</accession>
<sequence length="73" mass="8108">METQNQHYRGEQSAAGRIAEKYGVQCSGRYIKSETEAGRLPVVIFAHQRWYSEADLDAWFASKRKSVASGGAA</sequence>
<dbReference type="Proteomes" id="UP000274762">
    <property type="component" value="Unassembled WGS sequence"/>
</dbReference>
<evidence type="ECO:0008006" key="3">
    <source>
        <dbReference type="Google" id="ProtNLM"/>
    </source>
</evidence>
<reference evidence="1 2" key="1">
    <citation type="submission" date="2018-10" db="EMBL/GenBank/DDBJ databases">
        <title>Sequencing the genomes of 1000 actinobacteria strains.</title>
        <authorList>
            <person name="Klenk H.-P."/>
        </authorList>
    </citation>
    <scope>NUCLEOTIDE SEQUENCE [LARGE SCALE GENOMIC DNA]</scope>
    <source>
        <strain evidence="1 2">DSM 44343</strain>
    </source>
</reference>
<proteinExistence type="predicted"/>
<comment type="caution">
    <text evidence="1">The sequence shown here is derived from an EMBL/GenBank/DDBJ whole genome shotgun (WGS) entry which is preliminary data.</text>
</comment>
<gene>
    <name evidence="1" type="ORF">DFJ75_3690</name>
</gene>
<evidence type="ECO:0000313" key="2">
    <source>
        <dbReference type="Proteomes" id="UP000274762"/>
    </source>
</evidence>
<dbReference type="EMBL" id="RBKV01000001">
    <property type="protein sequence ID" value="RKR96830.1"/>
    <property type="molecule type" value="Genomic_DNA"/>
</dbReference>
<name>A0A495K6A6_WILMA</name>
<dbReference type="AlphaFoldDB" id="A0A495K6A6"/>